<dbReference type="Pfam" id="PF03099">
    <property type="entry name" value="BPL_LplA_LipB"/>
    <property type="match status" value="1"/>
</dbReference>
<accession>A0A1I1UPG9</accession>
<dbReference type="GO" id="GO:0004077">
    <property type="term" value="F:biotin--[biotin carboxyl-carrier protein] ligase activity"/>
    <property type="evidence" value="ECO:0007669"/>
    <property type="project" value="InterPro"/>
</dbReference>
<dbReference type="CDD" id="cd16442">
    <property type="entry name" value="BPL"/>
    <property type="match status" value="1"/>
</dbReference>
<gene>
    <name evidence="3" type="ORF">SAMN05444380_101119</name>
</gene>
<dbReference type="GO" id="GO:0005737">
    <property type="term" value="C:cytoplasm"/>
    <property type="evidence" value="ECO:0007669"/>
    <property type="project" value="TreeGrafter"/>
</dbReference>
<dbReference type="SUPFAM" id="SSF55681">
    <property type="entry name" value="Class II aaRS and biotin synthetases"/>
    <property type="match status" value="1"/>
</dbReference>
<dbReference type="InterPro" id="IPR004143">
    <property type="entry name" value="BPL_LPL_catalytic"/>
</dbReference>
<evidence type="ECO:0000256" key="1">
    <source>
        <dbReference type="ARBA" id="ARBA00022598"/>
    </source>
</evidence>
<keyword evidence="4" id="KW-1185">Reference proteome</keyword>
<dbReference type="Proteomes" id="UP000181976">
    <property type="component" value="Unassembled WGS sequence"/>
</dbReference>
<dbReference type="NCBIfam" id="TIGR00121">
    <property type="entry name" value="birA_ligase"/>
    <property type="match status" value="1"/>
</dbReference>
<evidence type="ECO:0000259" key="2">
    <source>
        <dbReference type="PROSITE" id="PS51733"/>
    </source>
</evidence>
<dbReference type="PROSITE" id="PS51733">
    <property type="entry name" value="BPL_LPL_CATALYTIC"/>
    <property type="match status" value="1"/>
</dbReference>
<dbReference type="RefSeq" id="WP_010526972.1">
    <property type="nucleotide sequence ID" value="NZ_AFSL01000024.1"/>
</dbReference>
<dbReference type="EMBL" id="FONA01000001">
    <property type="protein sequence ID" value="SFD71528.1"/>
    <property type="molecule type" value="Genomic_DNA"/>
</dbReference>
<proteinExistence type="predicted"/>
<organism evidence="3 4">
    <name type="scientific">Thermophagus xiamenensis</name>
    <dbReference type="NCBI Taxonomy" id="385682"/>
    <lineage>
        <taxon>Bacteria</taxon>
        <taxon>Pseudomonadati</taxon>
        <taxon>Bacteroidota</taxon>
        <taxon>Bacteroidia</taxon>
        <taxon>Marinilabiliales</taxon>
        <taxon>Marinilabiliaceae</taxon>
        <taxon>Thermophagus</taxon>
    </lineage>
</organism>
<dbReference type="STRING" id="385682.SAMN05444380_101119"/>
<feature type="domain" description="BPL/LPL catalytic" evidence="2">
    <location>
        <begin position="2"/>
        <end position="181"/>
    </location>
</feature>
<dbReference type="eggNOG" id="COG0340">
    <property type="taxonomic scope" value="Bacteria"/>
</dbReference>
<dbReference type="PANTHER" id="PTHR12835">
    <property type="entry name" value="BIOTIN PROTEIN LIGASE"/>
    <property type="match status" value="1"/>
</dbReference>
<name>A0A1I1UPG9_9BACT</name>
<dbReference type="AlphaFoldDB" id="A0A1I1UPG9"/>
<keyword evidence="1 3" id="KW-0436">Ligase</keyword>
<dbReference type="Gene3D" id="3.30.930.10">
    <property type="entry name" value="Bira Bifunctional Protein, Domain 2"/>
    <property type="match status" value="1"/>
</dbReference>
<evidence type="ECO:0000313" key="4">
    <source>
        <dbReference type="Proteomes" id="UP000181976"/>
    </source>
</evidence>
<dbReference type="InterPro" id="IPR004408">
    <property type="entry name" value="Biotin_CoA_COase_ligase"/>
</dbReference>
<dbReference type="InterPro" id="IPR045864">
    <property type="entry name" value="aa-tRNA-synth_II/BPL/LPL"/>
</dbReference>
<dbReference type="OrthoDB" id="9807064at2"/>
<evidence type="ECO:0000313" key="3">
    <source>
        <dbReference type="EMBL" id="SFD71528.1"/>
    </source>
</evidence>
<protein>
    <submittedName>
        <fullName evidence="3">BirA family transcriptional regulator, biotin operon repressor / biotin-[acetyl-CoA-carboxylase] ligase</fullName>
    </submittedName>
</protein>
<dbReference type="PANTHER" id="PTHR12835:SF5">
    <property type="entry name" value="BIOTIN--PROTEIN LIGASE"/>
    <property type="match status" value="1"/>
</dbReference>
<reference evidence="3 4" key="1">
    <citation type="submission" date="2016-10" db="EMBL/GenBank/DDBJ databases">
        <authorList>
            <person name="de Groot N.N."/>
        </authorList>
    </citation>
    <scope>NUCLEOTIDE SEQUENCE [LARGE SCALE GENOMIC DNA]</scope>
    <source>
        <strain evidence="3 4">DSM 19012</strain>
    </source>
</reference>
<dbReference type="InParanoid" id="A0A1I1UPG9"/>
<sequence>MEPIPEIIQLKSIPSTNSYLKELLKQRNLAECSVVITHNQTRGRGQIGNSWESEPGKNLTFSIVFYPDIIPASHQFIFSKTISVALAVALEEFITPIDIKWPNDLYYQHQKLGGILIENSLEGNSISQSVVGIGINVNQTSFSAIVPNGISMKMISGKEWNLQTIFQKLHESLIKFYQELIEGNTTTIEEQYLSHLYRKSGYFKYRDKNGEFLATISTIEPSGHLCLKRPDQTISKYAFKEVEFIL</sequence>